<reference evidence="2 3" key="1">
    <citation type="submission" date="2019-04" db="EMBL/GenBank/DDBJ databases">
        <title>Salinimonas iocasae sp. nov., a halophilic bacterium isolated from the outer tube casing of tubeworms in Okinawa Trough.</title>
        <authorList>
            <person name="Zhang H."/>
            <person name="Wang H."/>
            <person name="Li C."/>
        </authorList>
    </citation>
    <scope>NUCLEOTIDE SEQUENCE [LARGE SCALE GENOMIC DNA]</scope>
    <source>
        <strain evidence="2 3">KX18D6</strain>
        <plasmid evidence="2 3">plas12</plasmid>
    </source>
</reference>
<organism evidence="2 3">
    <name type="scientific">Salinimonas iocasae</name>
    <dbReference type="NCBI Taxonomy" id="2572577"/>
    <lineage>
        <taxon>Bacteria</taxon>
        <taxon>Pseudomonadati</taxon>
        <taxon>Pseudomonadota</taxon>
        <taxon>Gammaproteobacteria</taxon>
        <taxon>Alteromonadales</taxon>
        <taxon>Alteromonadaceae</taxon>
        <taxon>Alteromonas/Salinimonas group</taxon>
        <taxon>Salinimonas</taxon>
    </lineage>
</organism>
<dbReference type="KEGG" id="salk:FBQ74_17355"/>
<protein>
    <submittedName>
        <fullName evidence="2">Uncharacterized protein</fullName>
    </submittedName>
</protein>
<dbReference type="RefSeq" id="WP_139758042.1">
    <property type="nucleotide sequence ID" value="NZ_CP039853.1"/>
</dbReference>
<keyword evidence="3" id="KW-1185">Reference proteome</keyword>
<evidence type="ECO:0000313" key="2">
    <source>
        <dbReference type="EMBL" id="QCZ95315.1"/>
    </source>
</evidence>
<dbReference type="EMBL" id="CP039853">
    <property type="protein sequence ID" value="QCZ95315.1"/>
    <property type="molecule type" value="Genomic_DNA"/>
</dbReference>
<evidence type="ECO:0000313" key="3">
    <source>
        <dbReference type="Proteomes" id="UP000304912"/>
    </source>
</evidence>
<sequence>MPKKKFNRKTIYGAAAVCCGLSFVTYGYLTDKKAEQADIESIQKLFANKDVPTSKVSGAESDVNRLAQKEKKEANPEFVTAPDYKTATAIAKIFEYALNPKQEEEWLKARMATRAQRQITTRATLAKQEALENLEREKYLQQAEAVRNGHQIASTQEMPGATRHLDANDELQEIEKVIVQLKGYKQGYRGRPSSATLEINGEMYKAVQKGVIVAGMSVTGLDDNSRCVTLVDTNSRPNSNSKVCI</sequence>
<dbReference type="AlphaFoldDB" id="A0A5B7YIE5"/>
<keyword evidence="1" id="KW-0812">Transmembrane</keyword>
<keyword evidence="2" id="KW-0614">Plasmid</keyword>
<keyword evidence="1" id="KW-0472">Membrane</keyword>
<accession>A0A5B7YIE5</accession>
<proteinExistence type="predicted"/>
<name>A0A5B7YIE5_9ALTE</name>
<feature type="transmembrane region" description="Helical" evidence="1">
    <location>
        <begin position="12"/>
        <end position="29"/>
    </location>
</feature>
<dbReference type="OrthoDB" id="6381128at2"/>
<keyword evidence="1" id="KW-1133">Transmembrane helix</keyword>
<geneLocation type="plasmid" evidence="2 3">
    <name>plas12</name>
</geneLocation>
<dbReference type="Proteomes" id="UP000304912">
    <property type="component" value="Plasmid plas12"/>
</dbReference>
<evidence type="ECO:0000256" key="1">
    <source>
        <dbReference type="SAM" id="Phobius"/>
    </source>
</evidence>
<gene>
    <name evidence="2" type="ORF">FBQ74_17355</name>
</gene>